<dbReference type="EMBL" id="JBHSQO010000036">
    <property type="protein sequence ID" value="MFC6092987.1"/>
    <property type="molecule type" value="Genomic_DNA"/>
</dbReference>
<dbReference type="Gene3D" id="3.40.50.150">
    <property type="entry name" value="Vaccinia Virus protein VP39"/>
    <property type="match status" value="1"/>
</dbReference>
<name>A0ABW1PDR5_9PSEU</name>
<reference evidence="7" key="1">
    <citation type="journal article" date="2019" name="Int. J. Syst. Evol. Microbiol.">
        <title>The Global Catalogue of Microorganisms (GCM) 10K type strain sequencing project: providing services to taxonomists for standard genome sequencing and annotation.</title>
        <authorList>
            <consortium name="The Broad Institute Genomics Platform"/>
            <consortium name="The Broad Institute Genome Sequencing Center for Infectious Disease"/>
            <person name="Wu L."/>
            <person name="Ma J."/>
        </authorList>
    </citation>
    <scope>NUCLEOTIDE SEQUENCE [LARGE SCALE GENOMIC DNA]</scope>
    <source>
        <strain evidence="7">CGMCC 4.7246</strain>
    </source>
</reference>
<evidence type="ECO:0000313" key="7">
    <source>
        <dbReference type="Proteomes" id="UP001596220"/>
    </source>
</evidence>
<keyword evidence="4" id="KW-0949">S-adenosyl-L-methionine</keyword>
<comment type="similarity">
    <text evidence="1">Belongs to the CFA/CMAS family.</text>
</comment>
<evidence type="ECO:0000256" key="2">
    <source>
        <dbReference type="ARBA" id="ARBA00022603"/>
    </source>
</evidence>
<dbReference type="EC" id="2.1.1.-" evidence="6"/>
<keyword evidence="2 6" id="KW-0489">Methyltransferase</keyword>
<sequence>MSTQADIEVSYDVGNEFFALWLDEERNYSCALWEDGDDLEAAQRRKLSYLGDLAGTGPDTAVLDVGCGWGANLAHQAAERGVRRLHGITLSPAQFGAVRERAIPGATVELCDYRDFTPAEPFDAVISIGMVEHIARPADVWSGANLAIYRDFFRRAHRWTRPGARFALQVILRDRVPRDRADLAELRWVTNSIFPGGMSPRLEDVLATAEPYWEVVGVRTRREHYRRTCAEWLRRLRANERLVRRRWGDRTFLDHERYLSVCVLAFAKRYQSLGQFCLERRSTP</sequence>
<evidence type="ECO:0000256" key="3">
    <source>
        <dbReference type="ARBA" id="ARBA00022679"/>
    </source>
</evidence>
<dbReference type="Proteomes" id="UP001596220">
    <property type="component" value="Unassembled WGS sequence"/>
</dbReference>
<keyword evidence="5" id="KW-0443">Lipid metabolism</keyword>
<evidence type="ECO:0000256" key="5">
    <source>
        <dbReference type="ARBA" id="ARBA00023098"/>
    </source>
</evidence>
<dbReference type="Pfam" id="PF02353">
    <property type="entry name" value="CMAS"/>
    <property type="match status" value="1"/>
</dbReference>
<keyword evidence="7" id="KW-1185">Reference proteome</keyword>
<accession>A0ABW1PDR5</accession>
<protein>
    <submittedName>
        <fullName evidence="6">Class I SAM-dependent methyltransferase</fullName>
        <ecNumber evidence="6">2.1.1.-</ecNumber>
    </submittedName>
</protein>
<dbReference type="PIRSF" id="PIRSF003085">
    <property type="entry name" value="CMAS"/>
    <property type="match status" value="1"/>
</dbReference>
<dbReference type="SUPFAM" id="SSF53335">
    <property type="entry name" value="S-adenosyl-L-methionine-dependent methyltransferases"/>
    <property type="match status" value="1"/>
</dbReference>
<dbReference type="GO" id="GO:0008168">
    <property type="term" value="F:methyltransferase activity"/>
    <property type="evidence" value="ECO:0007669"/>
    <property type="project" value="UniProtKB-KW"/>
</dbReference>
<dbReference type="PANTHER" id="PTHR43667:SF1">
    <property type="entry name" value="CYCLOPROPANE-FATTY-ACYL-PHOSPHOLIPID SYNTHASE"/>
    <property type="match status" value="1"/>
</dbReference>
<organism evidence="6 7">
    <name type="scientific">Saccharothrix lopnurensis</name>
    <dbReference type="NCBI Taxonomy" id="1670621"/>
    <lineage>
        <taxon>Bacteria</taxon>
        <taxon>Bacillati</taxon>
        <taxon>Actinomycetota</taxon>
        <taxon>Actinomycetes</taxon>
        <taxon>Pseudonocardiales</taxon>
        <taxon>Pseudonocardiaceae</taxon>
        <taxon>Saccharothrix</taxon>
    </lineage>
</organism>
<keyword evidence="3 6" id="KW-0808">Transferase</keyword>
<dbReference type="InterPro" id="IPR003333">
    <property type="entry name" value="CMAS"/>
</dbReference>
<dbReference type="InterPro" id="IPR029063">
    <property type="entry name" value="SAM-dependent_MTases_sf"/>
</dbReference>
<dbReference type="GO" id="GO:0032259">
    <property type="term" value="P:methylation"/>
    <property type="evidence" value="ECO:0007669"/>
    <property type="project" value="UniProtKB-KW"/>
</dbReference>
<dbReference type="InterPro" id="IPR050723">
    <property type="entry name" value="CFA/CMAS"/>
</dbReference>
<gene>
    <name evidence="6" type="ORF">ACFP3R_27260</name>
</gene>
<dbReference type="PANTHER" id="PTHR43667">
    <property type="entry name" value="CYCLOPROPANE-FATTY-ACYL-PHOSPHOLIPID SYNTHASE"/>
    <property type="match status" value="1"/>
</dbReference>
<evidence type="ECO:0000256" key="1">
    <source>
        <dbReference type="ARBA" id="ARBA00010815"/>
    </source>
</evidence>
<comment type="caution">
    <text evidence="6">The sequence shown here is derived from an EMBL/GenBank/DDBJ whole genome shotgun (WGS) entry which is preliminary data.</text>
</comment>
<proteinExistence type="inferred from homology"/>
<evidence type="ECO:0000256" key="4">
    <source>
        <dbReference type="ARBA" id="ARBA00022691"/>
    </source>
</evidence>
<evidence type="ECO:0000313" key="6">
    <source>
        <dbReference type="EMBL" id="MFC6092987.1"/>
    </source>
</evidence>
<dbReference type="RefSeq" id="WP_380639733.1">
    <property type="nucleotide sequence ID" value="NZ_JBHSQO010000036.1"/>
</dbReference>
<dbReference type="CDD" id="cd02440">
    <property type="entry name" value="AdoMet_MTases"/>
    <property type="match status" value="1"/>
</dbReference>